<organism evidence="3 4">
    <name type="scientific">Strongylus vulgaris</name>
    <name type="common">Blood worm</name>
    <dbReference type="NCBI Taxonomy" id="40348"/>
    <lineage>
        <taxon>Eukaryota</taxon>
        <taxon>Metazoa</taxon>
        <taxon>Ecdysozoa</taxon>
        <taxon>Nematoda</taxon>
        <taxon>Chromadorea</taxon>
        <taxon>Rhabditida</taxon>
        <taxon>Rhabditina</taxon>
        <taxon>Rhabditomorpha</taxon>
        <taxon>Strongyloidea</taxon>
        <taxon>Strongylidae</taxon>
        <taxon>Strongylus</taxon>
    </lineage>
</organism>
<evidence type="ECO:0000256" key="1">
    <source>
        <dbReference type="ARBA" id="ARBA00022737"/>
    </source>
</evidence>
<name>A0A3P7JVZ2_STRVU</name>
<dbReference type="GO" id="GO:0010265">
    <property type="term" value="P:SCF complex assembly"/>
    <property type="evidence" value="ECO:0007669"/>
    <property type="project" value="InterPro"/>
</dbReference>
<protein>
    <submittedName>
        <fullName evidence="3">Uncharacterized protein</fullName>
    </submittedName>
</protein>
<dbReference type="AlphaFoldDB" id="A0A3P7JVZ2"/>
<gene>
    <name evidence="3" type="ORF">SVUK_LOCUS19207</name>
</gene>
<dbReference type="Proteomes" id="UP000270094">
    <property type="component" value="Unassembled WGS sequence"/>
</dbReference>
<evidence type="ECO:0000313" key="4">
    <source>
        <dbReference type="Proteomes" id="UP000270094"/>
    </source>
</evidence>
<dbReference type="InterPro" id="IPR039852">
    <property type="entry name" value="CAND1/CAND2"/>
</dbReference>
<reference evidence="3 4" key="1">
    <citation type="submission" date="2018-11" db="EMBL/GenBank/DDBJ databases">
        <authorList>
            <consortium name="Pathogen Informatics"/>
        </authorList>
    </citation>
    <scope>NUCLEOTIDE SEQUENCE [LARGE SCALE GENOMIC DNA]</scope>
</reference>
<keyword evidence="1" id="KW-0677">Repeat</keyword>
<dbReference type="PANTHER" id="PTHR12696">
    <property type="entry name" value="TIP120"/>
    <property type="match status" value="1"/>
</dbReference>
<evidence type="ECO:0000313" key="3">
    <source>
        <dbReference type="EMBL" id="VDM84209.1"/>
    </source>
</evidence>
<dbReference type="InterPro" id="IPR011989">
    <property type="entry name" value="ARM-like"/>
</dbReference>
<accession>A0A3P7JVZ2</accession>
<dbReference type="OrthoDB" id="5868269at2759"/>
<keyword evidence="4" id="KW-1185">Reference proteome</keyword>
<dbReference type="SUPFAM" id="SSF48371">
    <property type="entry name" value="ARM repeat"/>
    <property type="match status" value="1"/>
</dbReference>
<proteinExistence type="predicted"/>
<dbReference type="InterPro" id="IPR016024">
    <property type="entry name" value="ARM-type_fold"/>
</dbReference>
<evidence type="ECO:0000256" key="2">
    <source>
        <dbReference type="ARBA" id="ARBA00022786"/>
    </source>
</evidence>
<dbReference type="Pfam" id="PF25782">
    <property type="entry name" value="TPR_CAND1"/>
    <property type="match status" value="1"/>
</dbReference>
<dbReference type="EMBL" id="UYYB01128427">
    <property type="protein sequence ID" value="VDM84209.1"/>
    <property type="molecule type" value="Genomic_DNA"/>
</dbReference>
<feature type="non-terminal residue" evidence="3">
    <location>
        <position position="157"/>
    </location>
</feature>
<sequence length="157" mass="16932">MKQLRLKSPRTRSLAFELLANFVRTLPGSLASFLPGLLPGLSSAVLDKSSGAPMKIDALALLSRIMKSHNHSVFASHLQSIVELTICAIQDSFYKVSAEGLGVAAQLVPVIRDCNGGKLVSGLYDAIFEKLKINDIDQEVKERAIYAAGLFVANFAD</sequence>
<dbReference type="Gene3D" id="1.25.10.10">
    <property type="entry name" value="Leucine-rich Repeat Variant"/>
    <property type="match status" value="1"/>
</dbReference>
<keyword evidence="2" id="KW-0833">Ubl conjugation pathway</keyword>